<dbReference type="InParanoid" id="A0A1X7TTC6"/>
<dbReference type="InterPro" id="IPR033388">
    <property type="entry name" value="BAF250_C"/>
</dbReference>
<evidence type="ECO:0000259" key="5">
    <source>
        <dbReference type="PROSITE" id="PS51011"/>
    </source>
</evidence>
<dbReference type="CDD" id="cd16100">
    <property type="entry name" value="ARID"/>
    <property type="match status" value="1"/>
</dbReference>
<dbReference type="KEGG" id="aqu:100641060"/>
<dbReference type="SUPFAM" id="SSF46774">
    <property type="entry name" value="ARID-like"/>
    <property type="match status" value="1"/>
</dbReference>
<evidence type="ECO:0000256" key="2">
    <source>
        <dbReference type="ARBA" id="ARBA00022553"/>
    </source>
</evidence>
<evidence type="ECO:0000256" key="1">
    <source>
        <dbReference type="ARBA" id="ARBA00004123"/>
    </source>
</evidence>
<feature type="compositionally biased region" description="Polar residues" evidence="4">
    <location>
        <begin position="328"/>
        <end position="337"/>
    </location>
</feature>
<dbReference type="GO" id="GO:0006338">
    <property type="term" value="P:chromatin remodeling"/>
    <property type="evidence" value="ECO:0007669"/>
    <property type="project" value="InterPro"/>
</dbReference>
<dbReference type="InterPro" id="IPR001606">
    <property type="entry name" value="ARID_dom"/>
</dbReference>
<feature type="region of interest" description="Disordered" evidence="4">
    <location>
        <begin position="526"/>
        <end position="589"/>
    </location>
</feature>
<dbReference type="eggNOG" id="KOG2510">
    <property type="taxonomic scope" value="Eukaryota"/>
</dbReference>
<dbReference type="SMART" id="SM00501">
    <property type="entry name" value="BRIGHT"/>
    <property type="match status" value="1"/>
</dbReference>
<dbReference type="GO" id="GO:0016514">
    <property type="term" value="C:SWI/SNF complex"/>
    <property type="evidence" value="ECO:0007669"/>
    <property type="project" value="InterPro"/>
</dbReference>
<feature type="region of interest" description="Disordered" evidence="4">
    <location>
        <begin position="620"/>
        <end position="670"/>
    </location>
</feature>
<feature type="region of interest" description="Disordered" evidence="4">
    <location>
        <begin position="1187"/>
        <end position="1215"/>
    </location>
</feature>
<dbReference type="PANTHER" id="PTHR12656:SF5">
    <property type="entry name" value="TRITHORAX GROUP PROTEIN OSA"/>
    <property type="match status" value="1"/>
</dbReference>
<accession>A0A1X7TTC6</accession>
<dbReference type="PANTHER" id="PTHR12656">
    <property type="entry name" value="BRG-1 ASSOCIATED FACTOR 250 BAF250"/>
    <property type="match status" value="1"/>
</dbReference>
<feature type="compositionally biased region" description="Low complexity" evidence="4">
    <location>
        <begin position="546"/>
        <end position="559"/>
    </location>
</feature>
<feature type="compositionally biased region" description="Polar residues" evidence="4">
    <location>
        <begin position="226"/>
        <end position="236"/>
    </location>
</feature>
<feature type="compositionally biased region" description="Low complexity" evidence="4">
    <location>
        <begin position="305"/>
        <end position="321"/>
    </location>
</feature>
<feature type="compositionally biased region" description="Polar residues" evidence="4">
    <location>
        <begin position="250"/>
        <end position="269"/>
    </location>
</feature>
<dbReference type="Pfam" id="PF12031">
    <property type="entry name" value="BAF250_C"/>
    <property type="match status" value="1"/>
</dbReference>
<dbReference type="Gene3D" id="1.10.150.60">
    <property type="entry name" value="ARID DNA-binding domain"/>
    <property type="match status" value="1"/>
</dbReference>
<dbReference type="GO" id="GO:0045893">
    <property type="term" value="P:positive regulation of DNA-templated transcription"/>
    <property type="evidence" value="ECO:0007669"/>
    <property type="project" value="TreeGrafter"/>
</dbReference>
<dbReference type="GO" id="GO:0006357">
    <property type="term" value="P:regulation of transcription by RNA polymerase II"/>
    <property type="evidence" value="ECO:0007669"/>
    <property type="project" value="TreeGrafter"/>
</dbReference>
<keyword evidence="7" id="KW-1185">Reference proteome</keyword>
<dbReference type="OrthoDB" id="8709537at2759"/>
<evidence type="ECO:0000256" key="3">
    <source>
        <dbReference type="ARBA" id="ARBA00023242"/>
    </source>
</evidence>
<gene>
    <name evidence="6" type="primary">100641060</name>
</gene>
<name>A0A1X7TTC6_AMPQE</name>
<comment type="subcellular location">
    <subcellularLocation>
        <location evidence="1">Nucleus</location>
    </subcellularLocation>
</comment>
<dbReference type="GO" id="GO:0003677">
    <property type="term" value="F:DNA binding"/>
    <property type="evidence" value="ECO:0007669"/>
    <property type="project" value="InterPro"/>
</dbReference>
<feature type="compositionally biased region" description="Low complexity" evidence="4">
    <location>
        <begin position="777"/>
        <end position="786"/>
    </location>
</feature>
<dbReference type="Proteomes" id="UP000007879">
    <property type="component" value="Unassembled WGS sequence"/>
</dbReference>
<dbReference type="GO" id="GO:0005654">
    <property type="term" value="C:nucleoplasm"/>
    <property type="evidence" value="ECO:0007669"/>
    <property type="project" value="TreeGrafter"/>
</dbReference>
<feature type="compositionally biased region" description="Low complexity" evidence="4">
    <location>
        <begin position="211"/>
        <end position="220"/>
    </location>
</feature>
<sequence>MYPQFADGQTVRGLPDMGRNAARFPYHQYYHSKMPEGLSSYPPGMPRPNLNPYGGKPPHDPLYGGHMPWNSMMVPPGMVPPQMQKPMMTNKPDYSFPGQDQMYRPPYHPEMMNSAGAGGGFPGYMYPVGAYQHQSSYLPPPSMPPPPPPPHPHHQMDGYGMPHQTNSIWDGSSSVSSANLNSPGRSWSGGHQEIMSDAMHHAPPPAPPPGYQSSQSPQPAVGGATNELQKGSSVSSLKDALSNPPPPQSLHDSSLSTTSKSFQFNTPSYLSVGGPGESMGHASPRTPNAVGTPDPATPSIPGIIPNNEPSSSPLQPPQQQNDLGAHGNGTSRPTSHSPFEVESILGFKDSNSGGSGGVAGSGVSTENGEAFSFSKSPHEKSISPTSSTNSPAITKKTRTPSFSAVTRTHPSLANQYSMSDEPGRRDFLDAIFKYMDQKNIPYLKPPSISKCVLDLYKTFTAVQRLGGFTHVVDKKLWKEVLKSFCTSNNPSSASMRTLSEYYVKVLLPYECHFSHTNFSDCMSHYELSHHPQSSHPPPPPPSIAANTVNSNSNESTTSEPLPPPNEEIKDESDSNKQQQQQQQKDQDEQQLDKLLDSNSVIFSEDSLPDISVQEAESVLGIPTSSSGPQPTTPSPSFPPGWSSPGGGGGGDQAPSMGESPMVPSPYQSGLVHHHSGGFPGYYGGGAGGMSDYSPYQQKTMSLYMSRGMYPGYHDDGSYNYPNMMMRSRMDEYNQHAMGGMGDWHWTHPSMQQRPHLPPPLPPHLQSMMFTPPPPLSLSPRPSTPHQQHTHTQHHQSSGASPAGPGGVSVGRAMSESDSSSPVPMDPIKIVVTDQGAPNQTPPTSAVDKVMTTPPHKNLEKDIKPVPPQHGSVKDISEKSSPIHQQQQQLKRPVEPIESLQPQLIKRRRLNCDHCGNVQPWHVMMSLKCGLPAESTWALDTLTILLHDDRTVGFFYLKHHHSLLNTLVNHFNTCLYQIFGHPFQQLDKFDSSTASTDSTSPTASVYHHSSNDVRLGLADHVCHFLQSSAIIDVLAESLPQCHPLEKLEKDKRVCQHVDETKVDELLKRDALTERVLLHLKTPRRLMARSPIQKYFLPPQPEEEESESVAKPASPLREENEVLKCEPLPLCLIPSQQEALKHRTLSLSNILRSLSFIPGNDFEFSQHPGLLIILGHLLLLHHVHLHSQSSSKSSEAKSREEEEEEEEGGGDRLDADLSSPTITEEYWWWSCLDVLRENTFVILANIGGQLDFSLYPEAITYPLLTGLLHWLVCPSSVATDPLPDSAMVYSLSPQRLVVEALAKISISEANVDFILATPPLTRLDLVYSTLLQFVGQKKYPAVRQFALVLLSDLAQGSEGASRMIGQQKMTLPLLLECLESSLNISKTRYMSAQYADDASALSLAMLRRAAVTLHCIAKVPVNRISFLPYCNRVLTLGMSDALDPSLSSILSDVLYELTRLL</sequence>
<keyword evidence="2" id="KW-0597">Phosphoprotein</keyword>
<dbReference type="InterPro" id="IPR036431">
    <property type="entry name" value="ARID_dom_sf"/>
</dbReference>
<protein>
    <recommendedName>
        <fullName evidence="5">ARID domain-containing protein</fullName>
    </recommendedName>
</protein>
<reference evidence="6" key="2">
    <citation type="submission" date="2017-05" db="UniProtKB">
        <authorList>
            <consortium name="EnsemblMetazoa"/>
        </authorList>
    </citation>
    <scope>IDENTIFICATION</scope>
</reference>
<dbReference type="SMART" id="SM01014">
    <property type="entry name" value="ARID"/>
    <property type="match status" value="1"/>
</dbReference>
<evidence type="ECO:0000313" key="7">
    <source>
        <dbReference type="Proteomes" id="UP000007879"/>
    </source>
</evidence>
<feature type="compositionally biased region" description="Polar residues" evidence="4">
    <location>
        <begin position="382"/>
        <end position="392"/>
    </location>
</feature>
<dbReference type="PROSITE" id="PS51011">
    <property type="entry name" value="ARID"/>
    <property type="match status" value="1"/>
</dbReference>
<dbReference type="Pfam" id="PF01388">
    <property type="entry name" value="ARID"/>
    <property type="match status" value="1"/>
</dbReference>
<evidence type="ECO:0000313" key="6">
    <source>
        <dbReference type="EnsemblMetazoa" id="Aqu2.1.18282_001"/>
    </source>
</evidence>
<dbReference type="EnsemblMetazoa" id="Aqu2.1.18282_001">
    <property type="protein sequence ID" value="Aqu2.1.18282_001"/>
    <property type="gene ID" value="Aqu2.1.18282"/>
</dbReference>
<dbReference type="EnsemblMetazoa" id="XM_020002304.1">
    <property type="protein sequence ID" value="XP_019857863.1"/>
    <property type="gene ID" value="LOC100641060"/>
</dbReference>
<feature type="region of interest" description="Disordered" evidence="4">
    <location>
        <begin position="744"/>
        <end position="825"/>
    </location>
</feature>
<dbReference type="InterPro" id="IPR021906">
    <property type="entry name" value="BAF250/Osa"/>
</dbReference>
<organism evidence="6">
    <name type="scientific">Amphimedon queenslandica</name>
    <name type="common">Sponge</name>
    <dbReference type="NCBI Taxonomy" id="400682"/>
    <lineage>
        <taxon>Eukaryota</taxon>
        <taxon>Metazoa</taxon>
        <taxon>Porifera</taxon>
        <taxon>Demospongiae</taxon>
        <taxon>Heteroscleromorpha</taxon>
        <taxon>Haplosclerida</taxon>
        <taxon>Niphatidae</taxon>
        <taxon>Amphimedon</taxon>
    </lineage>
</organism>
<feature type="region of interest" description="Disordered" evidence="4">
    <location>
        <begin position="857"/>
        <end position="879"/>
    </location>
</feature>
<dbReference type="GO" id="GO:0031491">
    <property type="term" value="F:nucleosome binding"/>
    <property type="evidence" value="ECO:0007669"/>
    <property type="project" value="TreeGrafter"/>
</dbReference>
<evidence type="ECO:0000256" key="4">
    <source>
        <dbReference type="SAM" id="MobiDB-lite"/>
    </source>
</evidence>
<proteinExistence type="predicted"/>
<dbReference type="STRING" id="400682.A0A1X7TTC6"/>
<dbReference type="GO" id="GO:0035060">
    <property type="term" value="C:brahma complex"/>
    <property type="evidence" value="ECO:0007669"/>
    <property type="project" value="InterPro"/>
</dbReference>
<reference evidence="7" key="1">
    <citation type="journal article" date="2010" name="Nature">
        <title>The Amphimedon queenslandica genome and the evolution of animal complexity.</title>
        <authorList>
            <person name="Srivastava M."/>
            <person name="Simakov O."/>
            <person name="Chapman J."/>
            <person name="Fahey B."/>
            <person name="Gauthier M.E."/>
            <person name="Mitros T."/>
            <person name="Richards G.S."/>
            <person name="Conaco C."/>
            <person name="Dacre M."/>
            <person name="Hellsten U."/>
            <person name="Larroux C."/>
            <person name="Putnam N.H."/>
            <person name="Stanke M."/>
            <person name="Adamska M."/>
            <person name="Darling A."/>
            <person name="Degnan S.M."/>
            <person name="Oakley T.H."/>
            <person name="Plachetzki D.C."/>
            <person name="Zhai Y."/>
            <person name="Adamski M."/>
            <person name="Calcino A."/>
            <person name="Cummins S.F."/>
            <person name="Goodstein D.M."/>
            <person name="Harris C."/>
            <person name="Jackson D.J."/>
            <person name="Leys S.P."/>
            <person name="Shu S."/>
            <person name="Woodcroft B.J."/>
            <person name="Vervoort M."/>
            <person name="Kosik K.S."/>
            <person name="Manning G."/>
            <person name="Degnan B.M."/>
            <person name="Rokhsar D.S."/>
        </authorList>
    </citation>
    <scope>NUCLEOTIDE SEQUENCE [LARGE SCALE GENOMIC DNA]</scope>
</reference>
<feature type="compositionally biased region" description="Polar residues" evidence="4">
    <location>
        <begin position="399"/>
        <end position="408"/>
    </location>
</feature>
<feature type="region of interest" description="Disordered" evidence="4">
    <location>
        <begin position="136"/>
        <end position="408"/>
    </location>
</feature>
<feature type="compositionally biased region" description="Pro residues" evidence="4">
    <location>
        <begin position="138"/>
        <end position="150"/>
    </location>
</feature>
<feature type="domain" description="ARID" evidence="5">
    <location>
        <begin position="421"/>
        <end position="514"/>
    </location>
</feature>
<keyword evidence="3" id="KW-0539">Nucleus</keyword>